<sequence length="124" mass="13585">MWQAMTRAGHTSNWKSPELGRYAAGNALTTITRSLYADHFNDVVTRGAPENHPEVTSVAPPKAPTKVMIEDCGDSSDTLKYYEGTDKPVNDTPGGRRLITAEVKKQSDGSWKVTRFAVRGLDSC</sequence>
<organism evidence="1 2">
    <name type="scientific">Halosaccharopolyspora lacisalsi</name>
    <dbReference type="NCBI Taxonomy" id="1000566"/>
    <lineage>
        <taxon>Bacteria</taxon>
        <taxon>Bacillati</taxon>
        <taxon>Actinomycetota</taxon>
        <taxon>Actinomycetes</taxon>
        <taxon>Pseudonocardiales</taxon>
        <taxon>Pseudonocardiaceae</taxon>
        <taxon>Halosaccharopolyspora</taxon>
    </lineage>
</organism>
<keyword evidence="2" id="KW-1185">Reference proteome</keyword>
<accession>A0A839DSS6</accession>
<dbReference type="Proteomes" id="UP000569329">
    <property type="component" value="Unassembled WGS sequence"/>
</dbReference>
<gene>
    <name evidence="1" type="ORF">FHX42_001128</name>
</gene>
<evidence type="ECO:0008006" key="3">
    <source>
        <dbReference type="Google" id="ProtNLM"/>
    </source>
</evidence>
<evidence type="ECO:0000313" key="2">
    <source>
        <dbReference type="Proteomes" id="UP000569329"/>
    </source>
</evidence>
<name>A0A839DSS6_9PSEU</name>
<dbReference type="EMBL" id="JACGWZ010000001">
    <property type="protein sequence ID" value="MBA8823799.1"/>
    <property type="molecule type" value="Genomic_DNA"/>
</dbReference>
<reference evidence="1 2" key="1">
    <citation type="submission" date="2020-07" db="EMBL/GenBank/DDBJ databases">
        <title>Sequencing the genomes of 1000 actinobacteria strains.</title>
        <authorList>
            <person name="Klenk H.-P."/>
        </authorList>
    </citation>
    <scope>NUCLEOTIDE SEQUENCE [LARGE SCALE GENOMIC DNA]</scope>
    <source>
        <strain evidence="1 2">DSM 45975</strain>
    </source>
</reference>
<proteinExistence type="predicted"/>
<dbReference type="AlphaFoldDB" id="A0A839DSS6"/>
<dbReference type="RefSeq" id="WP_182543047.1">
    <property type="nucleotide sequence ID" value="NZ_JACGWZ010000001.1"/>
</dbReference>
<comment type="caution">
    <text evidence="1">The sequence shown here is derived from an EMBL/GenBank/DDBJ whole genome shotgun (WGS) entry which is preliminary data.</text>
</comment>
<evidence type="ECO:0000313" key="1">
    <source>
        <dbReference type="EMBL" id="MBA8823799.1"/>
    </source>
</evidence>
<protein>
    <recommendedName>
        <fullName evidence="3">Secreted protein/lipoprotein</fullName>
    </recommendedName>
</protein>